<feature type="transmembrane region" description="Helical" evidence="6">
    <location>
        <begin position="45"/>
        <end position="66"/>
    </location>
</feature>
<dbReference type="RefSeq" id="WP_220335117.1">
    <property type="nucleotide sequence ID" value="NZ_JAEUAK010000005.1"/>
</dbReference>
<keyword evidence="4 6" id="KW-1133">Transmembrane helix</keyword>
<evidence type="ECO:0000256" key="3">
    <source>
        <dbReference type="ARBA" id="ARBA00022692"/>
    </source>
</evidence>
<feature type="transmembrane region" description="Helical" evidence="6">
    <location>
        <begin position="112"/>
        <end position="137"/>
    </location>
</feature>
<evidence type="ECO:0000256" key="5">
    <source>
        <dbReference type="ARBA" id="ARBA00023136"/>
    </source>
</evidence>
<keyword evidence="3 6" id="KW-0812">Transmembrane</keyword>
<dbReference type="EMBL" id="JAEUAK010000005">
    <property type="protein sequence ID" value="MBW9053720.1"/>
    <property type="molecule type" value="Genomic_DNA"/>
</dbReference>
<evidence type="ECO:0000256" key="6">
    <source>
        <dbReference type="SAM" id="Phobius"/>
    </source>
</evidence>
<dbReference type="PANTHER" id="PTHR30086">
    <property type="entry name" value="ARGININE EXPORTER PROTEIN ARGO"/>
    <property type="match status" value="1"/>
</dbReference>
<organism evidence="7 8">
    <name type="scientific">Rhizobium mesosinicum</name>
    <dbReference type="NCBI Taxonomy" id="335017"/>
    <lineage>
        <taxon>Bacteria</taxon>
        <taxon>Pseudomonadati</taxon>
        <taxon>Pseudomonadota</taxon>
        <taxon>Alphaproteobacteria</taxon>
        <taxon>Hyphomicrobiales</taxon>
        <taxon>Rhizobiaceae</taxon>
        <taxon>Rhizobium/Agrobacterium group</taxon>
        <taxon>Rhizobium</taxon>
    </lineage>
</organism>
<evidence type="ECO:0000313" key="7">
    <source>
        <dbReference type="EMBL" id="MBW9053720.1"/>
    </source>
</evidence>
<reference evidence="7 8" key="1">
    <citation type="journal article" date="2021" name="MBio">
        <title>Poor Competitiveness of Bradyrhizobium in Pigeon Pea Root Colonization in Indian Soils.</title>
        <authorList>
            <person name="Chalasani D."/>
            <person name="Basu A."/>
            <person name="Pullabhotla S.V.S.R.N."/>
            <person name="Jorrin B."/>
            <person name="Neal A.L."/>
            <person name="Poole P.S."/>
            <person name="Podile A.R."/>
            <person name="Tkacz A."/>
        </authorList>
    </citation>
    <scope>NUCLEOTIDE SEQUENCE [LARGE SCALE GENOMIC DNA]</scope>
    <source>
        <strain evidence="7 8">HU56</strain>
    </source>
</reference>
<feature type="transmembrane region" description="Helical" evidence="6">
    <location>
        <begin position="182"/>
        <end position="203"/>
    </location>
</feature>
<proteinExistence type="predicted"/>
<sequence>MIDIVSAGFFVMAALALLGSPGPAIAALLAMGRLHGMATGLRFYHGWQIGLAIAAAAAAAGLLSLIEAIPGAMLVMAVAASLYLVWLSWNIASAPVGADLSVARRETSPTLAGGVVLGLTNPKAYIAFASLFAAYRLSQDGALDMQAKWTLCVFIMIVVDIFWLWLGVVLGKVKLEPSSERALNICFGLVILAAAIVSLIDLVGA</sequence>
<accession>A0ABS7GUT4</accession>
<dbReference type="Proteomes" id="UP000717752">
    <property type="component" value="Unassembled WGS sequence"/>
</dbReference>
<evidence type="ECO:0000256" key="2">
    <source>
        <dbReference type="ARBA" id="ARBA00022475"/>
    </source>
</evidence>
<feature type="transmembrane region" description="Helical" evidence="6">
    <location>
        <begin position="73"/>
        <end position="92"/>
    </location>
</feature>
<keyword evidence="8" id="KW-1185">Reference proteome</keyword>
<protein>
    <submittedName>
        <fullName evidence="7">LysE family transporter</fullName>
    </submittedName>
</protein>
<evidence type="ECO:0000313" key="8">
    <source>
        <dbReference type="Proteomes" id="UP000717752"/>
    </source>
</evidence>
<dbReference type="InterPro" id="IPR001123">
    <property type="entry name" value="LeuE-type"/>
</dbReference>
<dbReference type="Pfam" id="PF01810">
    <property type="entry name" value="LysE"/>
    <property type="match status" value="1"/>
</dbReference>
<comment type="caution">
    <text evidence="7">The sequence shown here is derived from an EMBL/GenBank/DDBJ whole genome shotgun (WGS) entry which is preliminary data.</text>
</comment>
<gene>
    <name evidence="7" type="ORF">JNB85_15005</name>
</gene>
<feature type="transmembrane region" description="Helical" evidence="6">
    <location>
        <begin position="149"/>
        <end position="170"/>
    </location>
</feature>
<keyword evidence="2" id="KW-1003">Cell membrane</keyword>
<evidence type="ECO:0000256" key="1">
    <source>
        <dbReference type="ARBA" id="ARBA00004651"/>
    </source>
</evidence>
<dbReference type="PANTHER" id="PTHR30086:SF20">
    <property type="entry name" value="ARGININE EXPORTER PROTEIN ARGO-RELATED"/>
    <property type="match status" value="1"/>
</dbReference>
<evidence type="ECO:0000256" key="4">
    <source>
        <dbReference type="ARBA" id="ARBA00022989"/>
    </source>
</evidence>
<comment type="subcellular location">
    <subcellularLocation>
        <location evidence="1">Cell membrane</location>
        <topology evidence="1">Multi-pass membrane protein</topology>
    </subcellularLocation>
</comment>
<keyword evidence="5 6" id="KW-0472">Membrane</keyword>
<name>A0ABS7GUT4_9HYPH</name>